<feature type="signal peptide" evidence="1">
    <location>
        <begin position="1"/>
        <end position="24"/>
    </location>
</feature>
<dbReference type="PaxDb" id="2711-XP_006474141.1"/>
<accession>A0A067D093</accession>
<evidence type="ECO:0000313" key="3">
    <source>
        <dbReference type="Proteomes" id="UP000027120"/>
    </source>
</evidence>
<dbReference type="eggNOG" id="ENOG502QVTW">
    <property type="taxonomic scope" value="Eukaryota"/>
</dbReference>
<organism evidence="2 3">
    <name type="scientific">Citrus sinensis</name>
    <name type="common">Sweet orange</name>
    <name type="synonym">Citrus aurantium var. sinensis</name>
    <dbReference type="NCBI Taxonomy" id="2711"/>
    <lineage>
        <taxon>Eukaryota</taxon>
        <taxon>Viridiplantae</taxon>
        <taxon>Streptophyta</taxon>
        <taxon>Embryophyta</taxon>
        <taxon>Tracheophyta</taxon>
        <taxon>Spermatophyta</taxon>
        <taxon>Magnoliopsida</taxon>
        <taxon>eudicotyledons</taxon>
        <taxon>Gunneridae</taxon>
        <taxon>Pentapetalae</taxon>
        <taxon>rosids</taxon>
        <taxon>malvids</taxon>
        <taxon>Sapindales</taxon>
        <taxon>Rutaceae</taxon>
        <taxon>Aurantioideae</taxon>
        <taxon>Citrus</taxon>
    </lineage>
</organism>
<dbReference type="SMR" id="A0A067D093"/>
<evidence type="ECO:0008006" key="4">
    <source>
        <dbReference type="Google" id="ProtNLM"/>
    </source>
</evidence>
<protein>
    <recommendedName>
        <fullName evidence="4">Transferring glycosyl group transferase</fullName>
    </recommendedName>
</protein>
<dbReference type="EMBL" id="KK794673">
    <property type="protein sequence ID" value="KDO36384.1"/>
    <property type="molecule type" value="Genomic_DNA"/>
</dbReference>
<keyword evidence="3" id="KW-1185">Reference proteome</keyword>
<name>A0A067D093_CITSI</name>
<feature type="chain" id="PRO_5001638258" description="Transferring glycosyl group transferase" evidence="1">
    <location>
        <begin position="25"/>
        <end position="188"/>
    </location>
</feature>
<evidence type="ECO:0000313" key="2">
    <source>
        <dbReference type="EMBL" id="KDO36384.1"/>
    </source>
</evidence>
<keyword evidence="1" id="KW-0732">Signal</keyword>
<gene>
    <name evidence="2" type="ORF">CISIN_1g029792mg</name>
</gene>
<dbReference type="Proteomes" id="UP000027120">
    <property type="component" value="Unassembled WGS sequence"/>
</dbReference>
<dbReference type="AlphaFoldDB" id="A0A067D093"/>
<dbReference type="OrthoDB" id="406551at2759"/>
<sequence>MRLNLSSIISLIILALPWLQFCETVPVPTPWPERFHALTYKNLSSDGLQIAHQWYDWPRGRNVYIIQKQLSDLLYNVEWNNGTSFYYTLGENGSCDVVHYGIGIPRPDFLDGATYLGTRFTDGFLCNLWEKLDFIWYYEDVQTKKPVRWDFSDGISVHVMTFEVGAVLHDPLIQAPSYCFNQDTYAKG</sequence>
<dbReference type="PANTHER" id="PTHR33880:SF12">
    <property type="entry name" value="TRANSFERRING GLYCOSYL GROUPS, PUTATIVE-RELATED"/>
    <property type="match status" value="1"/>
</dbReference>
<dbReference type="KEGG" id="cit:102621954"/>
<proteinExistence type="predicted"/>
<dbReference type="PANTHER" id="PTHR33880">
    <property type="entry name" value="EXPRESSED PROTEIN"/>
    <property type="match status" value="1"/>
</dbReference>
<dbReference type="InterPro" id="IPR038941">
    <property type="entry name" value="At4g14100-like"/>
</dbReference>
<dbReference type="STRING" id="2711.A0A067D093"/>
<evidence type="ECO:0000256" key="1">
    <source>
        <dbReference type="SAM" id="SignalP"/>
    </source>
</evidence>
<reference evidence="2 3" key="1">
    <citation type="submission" date="2014-04" db="EMBL/GenBank/DDBJ databases">
        <authorList>
            <consortium name="International Citrus Genome Consortium"/>
            <person name="Gmitter F."/>
            <person name="Chen C."/>
            <person name="Farmerie W."/>
            <person name="Harkins T."/>
            <person name="Desany B."/>
            <person name="Mohiuddin M."/>
            <person name="Kodira C."/>
            <person name="Borodovsky M."/>
            <person name="Lomsadze A."/>
            <person name="Burns P."/>
            <person name="Jenkins J."/>
            <person name="Prochnik S."/>
            <person name="Shu S."/>
            <person name="Chapman J."/>
            <person name="Pitluck S."/>
            <person name="Schmutz J."/>
            <person name="Rokhsar D."/>
        </authorList>
    </citation>
    <scope>NUCLEOTIDE SEQUENCE</scope>
</reference>